<dbReference type="CDD" id="cd00483">
    <property type="entry name" value="HPPK"/>
    <property type="match status" value="1"/>
</dbReference>
<keyword evidence="8 9" id="KW-0289">Folate biosynthesis</keyword>
<keyword evidence="4 11" id="KW-0808">Transferase</keyword>
<evidence type="ECO:0000259" key="10">
    <source>
        <dbReference type="PROSITE" id="PS00794"/>
    </source>
</evidence>
<reference evidence="11 12" key="1">
    <citation type="submission" date="2020-03" db="EMBL/GenBank/DDBJ databases">
        <title>Two novel Motilibacter sp.</title>
        <authorList>
            <person name="Liu S."/>
        </authorList>
    </citation>
    <scope>NUCLEOTIDE SEQUENCE [LARGE SCALE GENOMIC DNA]</scope>
    <source>
        <strain evidence="11 12">E257</strain>
    </source>
</reference>
<feature type="domain" description="7,8-dihydro-6-hydroxymethylpterin-pyrophosphokinase" evidence="10">
    <location>
        <begin position="211"/>
        <end position="222"/>
    </location>
</feature>
<dbReference type="InterPro" id="IPR000550">
    <property type="entry name" value="Hppk"/>
</dbReference>
<dbReference type="GO" id="GO:0003848">
    <property type="term" value="F:2-amino-4-hydroxy-6-hydroxymethyldihydropteridine diphosphokinase activity"/>
    <property type="evidence" value="ECO:0007669"/>
    <property type="project" value="UniProtKB-EC"/>
</dbReference>
<keyword evidence="12" id="KW-1185">Reference proteome</keyword>
<dbReference type="NCBIfam" id="TIGR01498">
    <property type="entry name" value="folK"/>
    <property type="match status" value="1"/>
</dbReference>
<keyword evidence="7" id="KW-0067">ATP-binding</keyword>
<evidence type="ECO:0000256" key="1">
    <source>
        <dbReference type="ARBA" id="ARBA00000198"/>
    </source>
</evidence>
<organism evidence="11 12">
    <name type="scientific">Motilibacter deserti</name>
    <dbReference type="NCBI Taxonomy" id="2714956"/>
    <lineage>
        <taxon>Bacteria</taxon>
        <taxon>Bacillati</taxon>
        <taxon>Actinomycetota</taxon>
        <taxon>Actinomycetes</taxon>
        <taxon>Motilibacterales</taxon>
        <taxon>Motilibacteraceae</taxon>
        <taxon>Motilibacter</taxon>
    </lineage>
</organism>
<dbReference type="NCBIfam" id="TIGR00526">
    <property type="entry name" value="folB_dom"/>
    <property type="match status" value="1"/>
</dbReference>
<evidence type="ECO:0000256" key="6">
    <source>
        <dbReference type="ARBA" id="ARBA00022777"/>
    </source>
</evidence>
<dbReference type="CDD" id="cd00534">
    <property type="entry name" value="DHNA_DHNTPE"/>
    <property type="match status" value="1"/>
</dbReference>
<comment type="catalytic activity">
    <reaction evidence="9">
        <text>7,8-dihydroneopterin = 6-hydroxymethyl-7,8-dihydropterin + glycolaldehyde</text>
        <dbReference type="Rhea" id="RHEA:10540"/>
        <dbReference type="ChEBI" id="CHEBI:17001"/>
        <dbReference type="ChEBI" id="CHEBI:17071"/>
        <dbReference type="ChEBI" id="CHEBI:44841"/>
        <dbReference type="EC" id="4.1.2.25"/>
    </reaction>
</comment>
<evidence type="ECO:0000313" key="12">
    <source>
        <dbReference type="Proteomes" id="UP000800981"/>
    </source>
</evidence>
<keyword evidence="9" id="KW-0456">Lyase</keyword>
<dbReference type="Pfam" id="PF01288">
    <property type="entry name" value="HPPK"/>
    <property type="match status" value="1"/>
</dbReference>
<evidence type="ECO:0000256" key="7">
    <source>
        <dbReference type="ARBA" id="ARBA00022840"/>
    </source>
</evidence>
<evidence type="ECO:0000256" key="2">
    <source>
        <dbReference type="ARBA" id="ARBA00005051"/>
    </source>
</evidence>
<dbReference type="InterPro" id="IPR035907">
    <property type="entry name" value="Hppk_sf"/>
</dbReference>
<dbReference type="PANTHER" id="PTHR43071">
    <property type="entry name" value="2-AMINO-4-HYDROXY-6-HYDROXYMETHYLDIHYDROPTERIDINE PYROPHOSPHOKINASE"/>
    <property type="match status" value="1"/>
</dbReference>
<comment type="pathway">
    <text evidence="9">Cofactor biosynthesis; tetrahydrofolate biosynthesis; 2-amino-4-hydroxy-6-hydroxymethyl-7,8-dihydropteridine diphosphate from 7,8-dihydroneopterin triphosphate: step 3/4.</text>
</comment>
<dbReference type="SUPFAM" id="SSF55083">
    <property type="entry name" value="6-hydroxymethyl-7,8-dihydropterin pyrophosphokinase, HPPK"/>
    <property type="match status" value="1"/>
</dbReference>
<dbReference type="PROSITE" id="PS00794">
    <property type="entry name" value="HPPK"/>
    <property type="match status" value="1"/>
</dbReference>
<evidence type="ECO:0000256" key="3">
    <source>
        <dbReference type="ARBA" id="ARBA00009640"/>
    </source>
</evidence>
<dbReference type="PANTHER" id="PTHR43071:SF1">
    <property type="entry name" value="2-AMINO-4-HYDROXY-6-HYDROXYMETHYLDIHYDROPTERIDINE PYROPHOSPHOKINASE"/>
    <property type="match status" value="1"/>
</dbReference>
<gene>
    <name evidence="11" type="primary">folK</name>
    <name evidence="11" type="ORF">G9H71_17375</name>
</gene>
<protein>
    <recommendedName>
        <fullName evidence="9">Bifunctional folate synthesis protein</fullName>
    </recommendedName>
    <domain>
        <recommendedName>
            <fullName evidence="9">Dihydroneopterin aldolase</fullName>
            <shortName evidence="9">DHNA</shortName>
            <ecNumber evidence="9">4.1.2.25</ecNumber>
        </recommendedName>
        <alternativeName>
            <fullName evidence="9">7,8-dihydroneopterin aldolase</fullName>
        </alternativeName>
    </domain>
    <domain>
        <recommendedName>
            <fullName evidence="9">2-amino-4-hydroxy-6-hydroxymethyldihydropteridine pyrophosphokinase</fullName>
            <ecNumber evidence="9">2.7.6.3</ecNumber>
        </recommendedName>
        <alternativeName>
            <fullName evidence="9">6-hydroxymethyl-7,8-dihydropterin pyrophosphokinase</fullName>
            <shortName evidence="9">PPPK</shortName>
        </alternativeName>
        <alternativeName>
            <fullName evidence="9">7,8-dihydro-6-hydroxymethylpterin pyrophosphokinase</fullName>
            <shortName evidence="9">HPPK</shortName>
        </alternativeName>
    </domain>
</protein>
<accession>A0ABX0H145</accession>
<dbReference type="InterPro" id="IPR006156">
    <property type="entry name" value="Dihydroneopterin_aldolase"/>
</dbReference>
<comment type="function">
    <text evidence="9">Catalyzes the conversion of 7,8-dihydroneopterin to 6-hydroxymethyl-7,8-dihydropterin.</text>
</comment>
<comment type="catalytic activity">
    <reaction evidence="1">
        <text>6-hydroxymethyl-7,8-dihydropterin + ATP = (7,8-dihydropterin-6-yl)methyl diphosphate + AMP + H(+)</text>
        <dbReference type="Rhea" id="RHEA:11412"/>
        <dbReference type="ChEBI" id="CHEBI:15378"/>
        <dbReference type="ChEBI" id="CHEBI:30616"/>
        <dbReference type="ChEBI" id="CHEBI:44841"/>
        <dbReference type="ChEBI" id="CHEBI:72950"/>
        <dbReference type="ChEBI" id="CHEBI:456215"/>
        <dbReference type="EC" id="2.7.6.3"/>
    </reaction>
</comment>
<dbReference type="EMBL" id="JAANNP010000036">
    <property type="protein sequence ID" value="NHC15554.1"/>
    <property type="molecule type" value="Genomic_DNA"/>
</dbReference>
<comment type="similarity">
    <text evidence="3">In the N-terminal section; belongs to the DHNA family.</text>
</comment>
<dbReference type="EC" id="4.1.2.25" evidence="9"/>
<evidence type="ECO:0000256" key="5">
    <source>
        <dbReference type="ARBA" id="ARBA00022741"/>
    </source>
</evidence>
<keyword evidence="6" id="KW-0418">Kinase</keyword>
<sequence length="297" mass="31010">MSADRIELRGLRAFGRHGVFDAERELGQEFVVDVTLHLDLRAAAEGDDLTRTVNYGVVAQEAVAVVAGEPAALIETVAGRIAAACLAHGLVERVEVAVHKPAAPIPLPFDDVVVRVERSAVRRAVVALGANLGDRRAALQGAVHALAATAGTSVRAVSPVFETAALVLPGSPGQPDYLNAVVLVDTALAPEALLARAHAIEAAYLRERSERWGPRTLDVDLVAVDGVTSDDPALTLPHPRAAERAFVLAPWAAVDPGAQLPGAGNVAQLLAALPDEERAGVRRRDDLALFPPGGEAT</sequence>
<dbReference type="Pfam" id="PF02152">
    <property type="entry name" value="FolB"/>
    <property type="match status" value="1"/>
</dbReference>
<comment type="similarity">
    <text evidence="9">Belongs to the DHNA family.</text>
</comment>
<dbReference type="InterPro" id="IPR043133">
    <property type="entry name" value="GTP-CH-I_C/QueF"/>
</dbReference>
<dbReference type="Proteomes" id="UP000800981">
    <property type="component" value="Unassembled WGS sequence"/>
</dbReference>
<evidence type="ECO:0000313" key="11">
    <source>
        <dbReference type="EMBL" id="NHC15554.1"/>
    </source>
</evidence>
<comment type="caution">
    <text evidence="11">The sequence shown here is derived from an EMBL/GenBank/DDBJ whole genome shotgun (WGS) entry which is preliminary data.</text>
</comment>
<dbReference type="SUPFAM" id="SSF55620">
    <property type="entry name" value="Tetrahydrobiopterin biosynthesis enzymes-like"/>
    <property type="match status" value="1"/>
</dbReference>
<dbReference type="Gene3D" id="3.30.1130.10">
    <property type="match status" value="1"/>
</dbReference>
<dbReference type="RefSeq" id="WP_166284054.1">
    <property type="nucleotide sequence ID" value="NZ_JAANNP010000036.1"/>
</dbReference>
<evidence type="ECO:0000256" key="9">
    <source>
        <dbReference type="RuleBase" id="RU362079"/>
    </source>
</evidence>
<evidence type="ECO:0000256" key="8">
    <source>
        <dbReference type="ARBA" id="ARBA00022909"/>
    </source>
</evidence>
<dbReference type="SMART" id="SM00905">
    <property type="entry name" value="FolB"/>
    <property type="match status" value="1"/>
</dbReference>
<dbReference type="Gene3D" id="3.30.70.560">
    <property type="entry name" value="7,8-Dihydro-6-hydroxymethylpterin-pyrophosphokinase HPPK"/>
    <property type="match status" value="1"/>
</dbReference>
<dbReference type="NCBIfam" id="TIGR00525">
    <property type="entry name" value="folB"/>
    <property type="match status" value="1"/>
</dbReference>
<dbReference type="InterPro" id="IPR006157">
    <property type="entry name" value="FolB_dom"/>
</dbReference>
<name>A0ABX0H145_9ACTN</name>
<evidence type="ECO:0000256" key="4">
    <source>
        <dbReference type="ARBA" id="ARBA00022679"/>
    </source>
</evidence>
<dbReference type="EC" id="2.7.6.3" evidence="9"/>
<keyword evidence="5" id="KW-0547">Nucleotide-binding</keyword>
<proteinExistence type="inferred from homology"/>
<comment type="pathway">
    <text evidence="2">Cofactor biosynthesis; tetrahydrofolate biosynthesis; 2-amino-4-hydroxy-6-hydroxymethyl-7,8-dihydropteridine diphosphate from 7,8-dihydroneopterin triphosphate: step 4/4.</text>
</comment>